<dbReference type="SUPFAM" id="SSF55874">
    <property type="entry name" value="ATPase domain of HSP90 chaperone/DNA topoisomerase II/histidine kinase"/>
    <property type="match status" value="1"/>
</dbReference>
<comment type="caution">
    <text evidence="12">The sequence shown here is derived from an EMBL/GenBank/DDBJ whole genome shotgun (WGS) entry which is preliminary data.</text>
</comment>
<dbReference type="InterPro" id="IPR050482">
    <property type="entry name" value="Sensor_HK_TwoCompSys"/>
</dbReference>
<evidence type="ECO:0000259" key="10">
    <source>
        <dbReference type="Pfam" id="PF02518"/>
    </source>
</evidence>
<dbReference type="Pfam" id="PF02518">
    <property type="entry name" value="HATPase_c"/>
    <property type="match status" value="1"/>
</dbReference>
<feature type="transmembrane region" description="Helical" evidence="9">
    <location>
        <begin position="196"/>
        <end position="216"/>
    </location>
</feature>
<sequence length="717" mass="79299">MNRSGRREGMAPEVRKSKQWRLASLQLLVLTFCVITMAMYVSNIPRYYKALVNTCIVQGCGNSVPAMPIPEHGLTIEDYALLFVLIDCVFTFVFYATSVVMLWKVFREPMGLLAATAMVSFGTSFPSLTIVASEGSLFAQNWFLLVSMLGWISLSLFFFLFPDGFFVPKWTRFVFLLIVAVDGLQFIYHGQMWDRLGVPEFVQLIWYVGSTVILIYSQVYRFRKVSQPVQRQQTKWVVYGVSIGVVGFVGMSILFDPSLNDGSAITYVYLNAILNLSLTAIPITLALAILRERLWNIDPLVNRTLVYAALSVCVVLLYTFAVLYLSQLFQTKDNFIVSLLATAMVAVAFAPIKVWLQRQINRVMRGRHDDPYAVLLELGNQLIKPLAPEAMLDAVVRTVKEALRLPYTGISIGVGGQQKLVASAGEPVNELHSFPVIHRGEELGTLVIASRSPGEAFSPEDGKFLDVLLRQTGPIVENVNMTLGMKLLARDLQDSREKLVLAREEERRQIRKNLHDDLAPRLAALALNAATAQKYVVKEPETAIEMLADLRQVIRSTVSEIRTMVHDLRPPTLDELGLIGAIQERIHGLSKPAQLLAEEQGSKPLRIGLDAPQPLPVLPAAVEVAAYRIVIESIVNVIKHARATSCTVRLDINSAHQLTVEITDNGRAGRVSSAASVAGKGGIGQQSIRERAAELGGQCGIERLEDGGTRVFAVLPL</sequence>
<feature type="transmembrane region" description="Helical" evidence="9">
    <location>
        <begin position="335"/>
        <end position="356"/>
    </location>
</feature>
<feature type="transmembrane region" description="Helical" evidence="9">
    <location>
        <begin position="173"/>
        <end position="190"/>
    </location>
</feature>
<keyword evidence="6 12" id="KW-0418">Kinase</keyword>
<reference evidence="12 13" key="1">
    <citation type="submission" date="2018-06" db="EMBL/GenBank/DDBJ databases">
        <title>Paenibacillus montanisoli sp. nov., isolated from mountain area soil.</title>
        <authorList>
            <person name="Wu M."/>
        </authorList>
    </citation>
    <scope>NUCLEOTIDE SEQUENCE [LARGE SCALE GENOMIC DNA]</scope>
    <source>
        <strain evidence="12 13">RA17</strain>
    </source>
</reference>
<evidence type="ECO:0000313" key="12">
    <source>
        <dbReference type="EMBL" id="RAP74767.1"/>
    </source>
</evidence>
<feature type="transmembrane region" description="Helical" evidence="9">
    <location>
        <begin position="267"/>
        <end position="290"/>
    </location>
</feature>
<evidence type="ECO:0000259" key="11">
    <source>
        <dbReference type="Pfam" id="PF07730"/>
    </source>
</evidence>
<evidence type="ECO:0000313" key="13">
    <source>
        <dbReference type="Proteomes" id="UP000249260"/>
    </source>
</evidence>
<evidence type="ECO:0000256" key="5">
    <source>
        <dbReference type="ARBA" id="ARBA00022741"/>
    </source>
</evidence>
<dbReference type="InterPro" id="IPR003594">
    <property type="entry name" value="HATPase_dom"/>
</dbReference>
<evidence type="ECO:0000256" key="1">
    <source>
        <dbReference type="ARBA" id="ARBA00000085"/>
    </source>
</evidence>
<feature type="transmembrane region" description="Helical" evidence="9">
    <location>
        <begin position="110"/>
        <end position="130"/>
    </location>
</feature>
<feature type="domain" description="Histidine kinase/HSP90-like ATPase" evidence="10">
    <location>
        <begin position="623"/>
        <end position="717"/>
    </location>
</feature>
<comment type="catalytic activity">
    <reaction evidence="1">
        <text>ATP + protein L-histidine = ADP + protein N-phospho-L-histidine.</text>
        <dbReference type="EC" id="2.7.13.3"/>
    </reaction>
</comment>
<keyword evidence="13" id="KW-1185">Reference proteome</keyword>
<dbReference type="EMBL" id="QLUW01000004">
    <property type="protein sequence ID" value="RAP74767.1"/>
    <property type="molecule type" value="Genomic_DNA"/>
</dbReference>
<feature type="transmembrane region" description="Helical" evidence="9">
    <location>
        <begin position="236"/>
        <end position="255"/>
    </location>
</feature>
<dbReference type="OrthoDB" id="227596at2"/>
<organism evidence="12 13">
    <name type="scientific">Paenibacillus montanisoli</name>
    <dbReference type="NCBI Taxonomy" id="2081970"/>
    <lineage>
        <taxon>Bacteria</taxon>
        <taxon>Bacillati</taxon>
        <taxon>Bacillota</taxon>
        <taxon>Bacilli</taxon>
        <taxon>Bacillales</taxon>
        <taxon>Paenibacillaceae</taxon>
        <taxon>Paenibacillus</taxon>
    </lineage>
</organism>
<gene>
    <name evidence="12" type="ORF">DL346_22265</name>
</gene>
<proteinExistence type="predicted"/>
<feature type="domain" description="Signal transduction histidine kinase subgroup 3 dimerisation and phosphoacceptor" evidence="11">
    <location>
        <begin position="506"/>
        <end position="573"/>
    </location>
</feature>
<evidence type="ECO:0000256" key="7">
    <source>
        <dbReference type="ARBA" id="ARBA00022840"/>
    </source>
</evidence>
<evidence type="ECO:0000256" key="6">
    <source>
        <dbReference type="ARBA" id="ARBA00022777"/>
    </source>
</evidence>
<evidence type="ECO:0000256" key="3">
    <source>
        <dbReference type="ARBA" id="ARBA00022553"/>
    </source>
</evidence>
<accession>A0A328TW94</accession>
<dbReference type="CDD" id="cd16917">
    <property type="entry name" value="HATPase_UhpB-NarQ-NarX-like"/>
    <property type="match status" value="1"/>
</dbReference>
<dbReference type="EC" id="2.7.13.3" evidence="2"/>
<evidence type="ECO:0000256" key="9">
    <source>
        <dbReference type="SAM" id="Phobius"/>
    </source>
</evidence>
<protein>
    <recommendedName>
        <fullName evidence="2">histidine kinase</fullName>
        <ecNumber evidence="2">2.7.13.3</ecNumber>
    </recommendedName>
</protein>
<evidence type="ECO:0000256" key="2">
    <source>
        <dbReference type="ARBA" id="ARBA00012438"/>
    </source>
</evidence>
<dbReference type="GO" id="GO:0016020">
    <property type="term" value="C:membrane"/>
    <property type="evidence" value="ECO:0007669"/>
    <property type="project" value="InterPro"/>
</dbReference>
<dbReference type="Pfam" id="PF07730">
    <property type="entry name" value="HisKA_3"/>
    <property type="match status" value="1"/>
</dbReference>
<dbReference type="InterPro" id="IPR036890">
    <property type="entry name" value="HATPase_C_sf"/>
</dbReference>
<feature type="transmembrane region" description="Helical" evidence="9">
    <location>
        <begin position="142"/>
        <end position="161"/>
    </location>
</feature>
<dbReference type="Proteomes" id="UP000249260">
    <property type="component" value="Unassembled WGS sequence"/>
</dbReference>
<keyword evidence="4" id="KW-0808">Transferase</keyword>
<keyword evidence="9" id="KW-1133">Transmembrane helix</keyword>
<keyword evidence="9" id="KW-0472">Membrane</keyword>
<feature type="transmembrane region" description="Helical" evidence="9">
    <location>
        <begin position="20"/>
        <end position="41"/>
    </location>
</feature>
<dbReference type="GO" id="GO:0005524">
    <property type="term" value="F:ATP binding"/>
    <property type="evidence" value="ECO:0007669"/>
    <property type="project" value="UniProtKB-KW"/>
</dbReference>
<keyword evidence="3" id="KW-0597">Phosphoprotein</keyword>
<dbReference type="Gene3D" id="3.30.565.10">
    <property type="entry name" value="Histidine kinase-like ATPase, C-terminal domain"/>
    <property type="match status" value="1"/>
</dbReference>
<dbReference type="SUPFAM" id="SSF55781">
    <property type="entry name" value="GAF domain-like"/>
    <property type="match status" value="1"/>
</dbReference>
<dbReference type="GO" id="GO:0000155">
    <property type="term" value="F:phosphorelay sensor kinase activity"/>
    <property type="evidence" value="ECO:0007669"/>
    <property type="project" value="InterPro"/>
</dbReference>
<keyword evidence="5" id="KW-0547">Nucleotide-binding</keyword>
<dbReference type="Gene3D" id="1.20.5.1930">
    <property type="match status" value="1"/>
</dbReference>
<dbReference type="GO" id="GO:0046983">
    <property type="term" value="F:protein dimerization activity"/>
    <property type="evidence" value="ECO:0007669"/>
    <property type="project" value="InterPro"/>
</dbReference>
<feature type="transmembrane region" description="Helical" evidence="9">
    <location>
        <begin position="305"/>
        <end position="329"/>
    </location>
</feature>
<dbReference type="PANTHER" id="PTHR24421:SF10">
    <property type="entry name" value="NITRATE_NITRITE SENSOR PROTEIN NARQ"/>
    <property type="match status" value="1"/>
</dbReference>
<dbReference type="AlphaFoldDB" id="A0A328TW94"/>
<keyword evidence="8" id="KW-0902">Two-component regulatory system</keyword>
<feature type="transmembrane region" description="Helical" evidence="9">
    <location>
        <begin position="79"/>
        <end position="103"/>
    </location>
</feature>
<keyword evidence="9" id="KW-0812">Transmembrane</keyword>
<keyword evidence="7" id="KW-0067">ATP-binding</keyword>
<evidence type="ECO:0000256" key="8">
    <source>
        <dbReference type="ARBA" id="ARBA00023012"/>
    </source>
</evidence>
<name>A0A328TW94_9BACL</name>
<dbReference type="PANTHER" id="PTHR24421">
    <property type="entry name" value="NITRATE/NITRITE SENSOR PROTEIN NARX-RELATED"/>
    <property type="match status" value="1"/>
</dbReference>
<dbReference type="InterPro" id="IPR011712">
    <property type="entry name" value="Sig_transdc_His_kin_sub3_dim/P"/>
</dbReference>
<evidence type="ECO:0000256" key="4">
    <source>
        <dbReference type="ARBA" id="ARBA00022679"/>
    </source>
</evidence>